<protein>
    <submittedName>
        <fullName evidence="1">Uncharacterized protein</fullName>
    </submittedName>
</protein>
<dbReference type="RefSeq" id="WP_134245004.1">
    <property type="nucleotide sequence ID" value="NZ_SNTY01000048.1"/>
</dbReference>
<gene>
    <name evidence="1" type="ORF">E2B99_11045</name>
</gene>
<name>A0A4Y7XBN6_9GAMM</name>
<proteinExistence type="predicted"/>
<accession>A0A4Y7XBN6</accession>
<organism evidence="1 2">
    <name type="scientific">Alkanindiges illinoisensis</name>
    <dbReference type="NCBI Taxonomy" id="197183"/>
    <lineage>
        <taxon>Bacteria</taxon>
        <taxon>Pseudomonadati</taxon>
        <taxon>Pseudomonadota</taxon>
        <taxon>Gammaproteobacteria</taxon>
        <taxon>Moraxellales</taxon>
        <taxon>Moraxellaceae</taxon>
        <taxon>Alkanindiges</taxon>
    </lineage>
</organism>
<sequence>MLLLIESKEEIAKAQRNLEIAIRRDFKKKIVKNIGYPGGTMTDAQVQTDGTYWFWSEDCNEKGMINPRRLNWFGLLRDSPSLDITVEINTVYEGRNDRIAGFFARDSNTGSIYLMHSGRVGGGTKGVCKEAFLACSGERLFEVMDSSGRLKEGTLVIPIKGTKATRPAIRYIDAIVDFKQAVRNGVLTTTDFQKKKKQYNDFFAEARGRRLGQRSGEIDYLSRHGEVVDALYLWRNTNRLPKSGRLVKDRFIDLGVAIGEELIEVYEVKTSAARTNIYTAIGQLMIHGVSENCRKFLVLPNDETIASDLNQALKQLNIDILKFKLDEESASII</sequence>
<evidence type="ECO:0000313" key="1">
    <source>
        <dbReference type="EMBL" id="TEU24920.1"/>
    </source>
</evidence>
<dbReference type="AlphaFoldDB" id="A0A4Y7XBN6"/>
<keyword evidence="2" id="KW-1185">Reference proteome</keyword>
<reference evidence="1 2" key="1">
    <citation type="submission" date="2019-03" db="EMBL/GenBank/DDBJ databases">
        <title>Alkanindiges illinoisensis: a potential pathogenic isolated from ascites of a gastric cancer patient with abdominal metastasis.</title>
        <authorList>
            <person name="Hu X."/>
            <person name="Yang B."/>
            <person name="Yan X."/>
            <person name="Lin L."/>
            <person name="Zhao H."/>
            <person name="Zhou F."/>
            <person name="Su B."/>
            <person name="Chen J."/>
            <person name="Rui Y."/>
            <person name="Wang Q."/>
            <person name="Zheng L."/>
        </authorList>
    </citation>
    <scope>NUCLEOTIDE SEQUENCE [LARGE SCALE GENOMIC DNA]</scope>
    <source>
        <strain evidence="1 2">NFYY 23406</strain>
    </source>
</reference>
<evidence type="ECO:0000313" key="2">
    <source>
        <dbReference type="Proteomes" id="UP000297834"/>
    </source>
</evidence>
<dbReference type="EMBL" id="SNTY01000048">
    <property type="protein sequence ID" value="TEU24920.1"/>
    <property type="molecule type" value="Genomic_DNA"/>
</dbReference>
<comment type="caution">
    <text evidence="1">The sequence shown here is derived from an EMBL/GenBank/DDBJ whole genome shotgun (WGS) entry which is preliminary data.</text>
</comment>
<dbReference type="Proteomes" id="UP000297834">
    <property type="component" value="Unassembled WGS sequence"/>
</dbReference>
<dbReference type="OrthoDB" id="9008909at2"/>